<organism evidence="3">
    <name type="scientific">Schizophyllum commune (strain H4-8 / FGSC 9210)</name>
    <name type="common">Split gill fungus</name>
    <dbReference type="NCBI Taxonomy" id="578458"/>
    <lineage>
        <taxon>Eukaryota</taxon>
        <taxon>Fungi</taxon>
        <taxon>Dikarya</taxon>
        <taxon>Basidiomycota</taxon>
        <taxon>Agaricomycotina</taxon>
        <taxon>Agaricomycetes</taxon>
        <taxon>Agaricomycetidae</taxon>
        <taxon>Agaricales</taxon>
        <taxon>Schizophyllaceae</taxon>
        <taxon>Schizophyllum</taxon>
    </lineage>
</organism>
<dbReference type="VEuPathDB" id="FungiDB:SCHCODRAFT_02637505"/>
<reference evidence="2 3" key="1">
    <citation type="journal article" date="2010" name="Nat. Biotechnol.">
        <title>Genome sequence of the model mushroom Schizophyllum commune.</title>
        <authorList>
            <person name="Ohm R.A."/>
            <person name="de Jong J.F."/>
            <person name="Lugones L.G."/>
            <person name="Aerts A."/>
            <person name="Kothe E."/>
            <person name="Stajich J.E."/>
            <person name="de Vries R.P."/>
            <person name="Record E."/>
            <person name="Levasseur A."/>
            <person name="Baker S.E."/>
            <person name="Bartholomew K.A."/>
            <person name="Coutinho P.M."/>
            <person name="Erdmann S."/>
            <person name="Fowler T.J."/>
            <person name="Gathman A.C."/>
            <person name="Lombard V."/>
            <person name="Henrissat B."/>
            <person name="Knabe N."/>
            <person name="Kuees U."/>
            <person name="Lilly W.W."/>
            <person name="Lindquist E."/>
            <person name="Lucas S."/>
            <person name="Magnuson J.K."/>
            <person name="Piumi F."/>
            <person name="Raudaskoski M."/>
            <person name="Salamov A."/>
            <person name="Schmutz J."/>
            <person name="Schwarze F.W.M.R."/>
            <person name="vanKuyk P.A."/>
            <person name="Horton J.S."/>
            <person name="Grigoriev I.V."/>
            <person name="Woesten H.A.B."/>
        </authorList>
    </citation>
    <scope>NUCLEOTIDE SEQUENCE [LARGE SCALE GENOMIC DNA]</scope>
    <source>
        <strain evidence="3">H4-8 / FGSC 9210</strain>
    </source>
</reference>
<dbReference type="KEGG" id="scm:SCHCO_02637505"/>
<name>D8QDH2_SCHCM</name>
<keyword evidence="3" id="KW-1185">Reference proteome</keyword>
<dbReference type="RefSeq" id="XP_003028890.1">
    <property type="nucleotide sequence ID" value="XM_003028844.1"/>
</dbReference>
<dbReference type="EMBL" id="GL377310">
    <property type="protein sequence ID" value="EFI93987.1"/>
    <property type="molecule type" value="Genomic_DNA"/>
</dbReference>
<accession>D8QDH2</accession>
<gene>
    <name evidence="2" type="ORF">SCHCODRAFT_85846</name>
</gene>
<feature type="chain" id="PRO_5003120807" evidence="1">
    <location>
        <begin position="20"/>
        <end position="102"/>
    </location>
</feature>
<dbReference type="Proteomes" id="UP000007431">
    <property type="component" value="Unassembled WGS sequence"/>
</dbReference>
<evidence type="ECO:0000313" key="3">
    <source>
        <dbReference type="Proteomes" id="UP000007431"/>
    </source>
</evidence>
<proteinExistence type="predicted"/>
<keyword evidence="1" id="KW-0732">Signal</keyword>
<dbReference type="GeneID" id="9590383"/>
<feature type="signal peptide" evidence="1">
    <location>
        <begin position="1"/>
        <end position="19"/>
    </location>
</feature>
<dbReference type="OrthoDB" id="3047378at2759"/>
<protein>
    <submittedName>
        <fullName evidence="2">Expressed protein</fullName>
    </submittedName>
</protein>
<sequence>MQLLAVATSFLLAASTALAAPAADNTAGMCAVCPDTALDGASLVASSGGTMGVPRFCGFSADSTGASGPQSICFYSNNGQLSYSSTDACPTETTLQSCVAVP</sequence>
<dbReference type="AlphaFoldDB" id="D8QDH2"/>
<dbReference type="HOGENOM" id="CLU_2279100_0_0_1"/>
<evidence type="ECO:0000256" key="1">
    <source>
        <dbReference type="SAM" id="SignalP"/>
    </source>
</evidence>
<dbReference type="InParanoid" id="D8QDH2"/>
<evidence type="ECO:0000313" key="2">
    <source>
        <dbReference type="EMBL" id="EFI93987.1"/>
    </source>
</evidence>